<protein>
    <submittedName>
        <fullName evidence="1">Uncharacterized protein</fullName>
    </submittedName>
</protein>
<reference evidence="1 2" key="1">
    <citation type="submission" date="2017-02" db="EMBL/GenBank/DDBJ databases">
        <authorList>
            <person name="Peterson S.W."/>
        </authorList>
    </citation>
    <scope>NUCLEOTIDE SEQUENCE [LARGE SCALE GENOMIC DNA]</scope>
    <source>
        <strain evidence="1 2">3F5N</strain>
    </source>
</reference>
<evidence type="ECO:0000313" key="2">
    <source>
        <dbReference type="Proteomes" id="UP000195766"/>
    </source>
</evidence>
<dbReference type="AlphaFoldDB" id="A0A1R4F1F2"/>
<evidence type="ECO:0000313" key="1">
    <source>
        <dbReference type="EMBL" id="SJM49691.1"/>
    </source>
</evidence>
<name>A0A1R4F1F2_BREDI</name>
<accession>A0A1R4F1F2</accession>
<proteinExistence type="predicted"/>
<gene>
    <name evidence="1" type="ORF">FM111_01980</name>
</gene>
<dbReference type="EMBL" id="FUIE01000015">
    <property type="protein sequence ID" value="SJM49691.1"/>
    <property type="molecule type" value="Genomic_DNA"/>
</dbReference>
<dbReference type="Proteomes" id="UP000195766">
    <property type="component" value="Unassembled WGS sequence"/>
</dbReference>
<sequence length="233" mass="25458">MSRKKKQKITLRKVASVETAEAPVVSNDQLRDRRAEIARLKAQGAEVNADKRSGVILAAWRRDVFTILRTRYGKPSEGYPKGKPALSQRAYEAFRAHELDIHISVGATGGERRPDYIRATSDGAPGQNITQEAIDGATRVKKTLQGLSPSDARLLTALMTGDRALAKNWRATVQAETGETADEGQTARIRALGDNLIHARGVATAKPKQVANDTVPLEPHQKPLTWFRGADFG</sequence>
<organism evidence="1 2">
    <name type="scientific">Brevundimonas diminuta 3F5N</name>
    <dbReference type="NCBI Taxonomy" id="1255603"/>
    <lineage>
        <taxon>Bacteria</taxon>
        <taxon>Pseudomonadati</taxon>
        <taxon>Pseudomonadota</taxon>
        <taxon>Alphaproteobacteria</taxon>
        <taxon>Caulobacterales</taxon>
        <taxon>Caulobacteraceae</taxon>
        <taxon>Brevundimonas</taxon>
    </lineage>
</organism>